<gene>
    <name evidence="5" type="ORF">HJG60_001639</name>
</gene>
<dbReference type="InterPro" id="IPR028124">
    <property type="entry name" value="SMAP_dom"/>
</dbReference>
<evidence type="ECO:0000256" key="1">
    <source>
        <dbReference type="ARBA" id="ARBA00006502"/>
    </source>
</evidence>
<sequence>MSAARESHPHGVKRSASPDDDLGSSNWEAADLGNEERKQKFLRLMGAGKKEHTGRLVIGDHKSTSHFRTGEEDKKINEELESQYQQSMDSKLSGRYRRHCGLGFSEVKIMMEKVMWLEMMMMMMIHLILKVQMTPTVIRSQRKKNLLKNFRLLSTLMKWRIPKTKKMQKATIK</sequence>
<dbReference type="PANTHER" id="PTHR22175">
    <property type="entry name" value="SMALL ACIDIC PROTEIN-RELATED"/>
    <property type="match status" value="1"/>
</dbReference>
<dbReference type="Proteomes" id="UP000664940">
    <property type="component" value="Unassembled WGS sequence"/>
</dbReference>
<dbReference type="InterPro" id="IPR026714">
    <property type="entry name" value="SMAP"/>
</dbReference>
<comment type="similarity">
    <text evidence="1">Belongs to the SMAP family.</text>
</comment>
<dbReference type="Pfam" id="PF15477">
    <property type="entry name" value="SMAP"/>
    <property type="match status" value="1"/>
</dbReference>
<feature type="domain" description="Small acidic protein-like" evidence="4">
    <location>
        <begin position="27"/>
        <end position="103"/>
    </location>
</feature>
<reference evidence="5 6" key="1">
    <citation type="journal article" date="2020" name="Nature">
        <title>Six reference-quality genomes reveal evolution of bat adaptations.</title>
        <authorList>
            <person name="Jebb D."/>
            <person name="Huang Z."/>
            <person name="Pippel M."/>
            <person name="Hughes G.M."/>
            <person name="Lavrichenko K."/>
            <person name="Devanna P."/>
            <person name="Winkler S."/>
            <person name="Jermiin L.S."/>
            <person name="Skirmuntt E.C."/>
            <person name="Katzourakis A."/>
            <person name="Burkitt-Gray L."/>
            <person name="Ray D.A."/>
            <person name="Sullivan K.A.M."/>
            <person name="Roscito J.G."/>
            <person name="Kirilenko B.M."/>
            <person name="Davalos L.M."/>
            <person name="Corthals A.P."/>
            <person name="Power M.L."/>
            <person name="Jones G."/>
            <person name="Ransome R.D."/>
            <person name="Dechmann D.K.N."/>
            <person name="Locatelli A.G."/>
            <person name="Puechmaille S.J."/>
            <person name="Fedrigo O."/>
            <person name="Jarvis E.D."/>
            <person name="Hiller M."/>
            <person name="Vernes S.C."/>
            <person name="Myers E.W."/>
            <person name="Teeling E.C."/>
        </authorList>
    </citation>
    <scope>NUCLEOTIDE SEQUENCE [LARGE SCALE GENOMIC DNA]</scope>
    <source>
        <strain evidence="5">Bat1K_MPI-CBG_1</strain>
    </source>
</reference>
<protein>
    <recommendedName>
        <fullName evidence="2">Small acidic protein</fullName>
    </recommendedName>
</protein>
<comment type="caution">
    <text evidence="5">The sequence shown here is derived from an EMBL/GenBank/DDBJ whole genome shotgun (WGS) entry which is preliminary data.</text>
</comment>
<evidence type="ECO:0000313" key="6">
    <source>
        <dbReference type="Proteomes" id="UP000664940"/>
    </source>
</evidence>
<organism evidence="5 6">
    <name type="scientific">Phyllostomus discolor</name>
    <name type="common">pale spear-nosed bat</name>
    <dbReference type="NCBI Taxonomy" id="89673"/>
    <lineage>
        <taxon>Eukaryota</taxon>
        <taxon>Metazoa</taxon>
        <taxon>Chordata</taxon>
        <taxon>Craniata</taxon>
        <taxon>Vertebrata</taxon>
        <taxon>Euteleostomi</taxon>
        <taxon>Mammalia</taxon>
        <taxon>Eutheria</taxon>
        <taxon>Laurasiatheria</taxon>
        <taxon>Chiroptera</taxon>
        <taxon>Yangochiroptera</taxon>
        <taxon>Phyllostomidae</taxon>
        <taxon>Phyllostominae</taxon>
        <taxon>Phyllostomus</taxon>
    </lineage>
</organism>
<accession>A0A834E3F9</accession>
<dbReference type="PANTHER" id="PTHR22175:SF0">
    <property type="entry name" value="SMALL ACIDIC PROTEIN"/>
    <property type="match status" value="1"/>
</dbReference>
<proteinExistence type="inferred from homology"/>
<name>A0A834E3F9_9CHIR</name>
<dbReference type="EMBL" id="JABVXQ010000006">
    <property type="protein sequence ID" value="KAF6102364.1"/>
    <property type="molecule type" value="Genomic_DNA"/>
</dbReference>
<evidence type="ECO:0000256" key="2">
    <source>
        <dbReference type="ARBA" id="ARBA00016161"/>
    </source>
</evidence>
<feature type="region of interest" description="Disordered" evidence="3">
    <location>
        <begin position="1"/>
        <end position="34"/>
    </location>
</feature>
<evidence type="ECO:0000256" key="3">
    <source>
        <dbReference type="SAM" id="MobiDB-lite"/>
    </source>
</evidence>
<evidence type="ECO:0000313" key="5">
    <source>
        <dbReference type="EMBL" id="KAF6102364.1"/>
    </source>
</evidence>
<dbReference type="AlphaFoldDB" id="A0A834E3F9"/>
<evidence type="ECO:0000259" key="4">
    <source>
        <dbReference type="Pfam" id="PF15477"/>
    </source>
</evidence>